<dbReference type="AlphaFoldDB" id="A0A222FGE9"/>
<dbReference type="GO" id="GO:0016747">
    <property type="term" value="F:acyltransferase activity, transferring groups other than amino-acyl groups"/>
    <property type="evidence" value="ECO:0007669"/>
    <property type="project" value="InterPro"/>
</dbReference>
<dbReference type="InterPro" id="IPR016181">
    <property type="entry name" value="Acyl_CoA_acyltransferase"/>
</dbReference>
<gene>
    <name evidence="2" type="ORF">CHH28_03575</name>
</gene>
<protein>
    <submittedName>
        <fullName evidence="2">GNAT family N-acetyltransferase</fullName>
    </submittedName>
</protein>
<keyword evidence="3" id="KW-1185">Reference proteome</keyword>
<dbReference type="PANTHER" id="PTHR43792:SF1">
    <property type="entry name" value="N-ACETYLTRANSFERASE DOMAIN-CONTAINING PROTEIN"/>
    <property type="match status" value="1"/>
</dbReference>
<dbReference type="SUPFAM" id="SSF55729">
    <property type="entry name" value="Acyl-CoA N-acyltransferases (Nat)"/>
    <property type="match status" value="1"/>
</dbReference>
<dbReference type="PROSITE" id="PS51186">
    <property type="entry name" value="GNAT"/>
    <property type="match status" value="1"/>
</dbReference>
<dbReference type="KEGG" id="bsan:CHH28_03575"/>
<feature type="domain" description="N-acetyltransferase" evidence="1">
    <location>
        <begin position="15"/>
        <end position="180"/>
    </location>
</feature>
<dbReference type="CDD" id="cd04301">
    <property type="entry name" value="NAT_SF"/>
    <property type="match status" value="1"/>
</dbReference>
<dbReference type="EMBL" id="CP022530">
    <property type="protein sequence ID" value="ASP37809.1"/>
    <property type="molecule type" value="Genomic_DNA"/>
</dbReference>
<accession>A0A222FGE9</accession>
<dbReference type="PANTHER" id="PTHR43792">
    <property type="entry name" value="GNAT FAMILY, PUTATIVE (AFU_ORTHOLOGUE AFUA_3G00765)-RELATED-RELATED"/>
    <property type="match status" value="1"/>
</dbReference>
<dbReference type="InterPro" id="IPR051531">
    <property type="entry name" value="N-acetyltransferase"/>
</dbReference>
<evidence type="ECO:0000259" key="1">
    <source>
        <dbReference type="PROSITE" id="PS51186"/>
    </source>
</evidence>
<evidence type="ECO:0000313" key="3">
    <source>
        <dbReference type="Proteomes" id="UP000202440"/>
    </source>
</evidence>
<sequence>MTATLLNTQIATQRLLLKPLVAADAPALFDIFSDPEVMKYWNTKPWPSIEKAKSFIASSTQEMISDSTLTLGIYLQETDRLAGKIMLFNYSKTSKRAEIGFGVGREYWGKGIVMEAATALIEFAFNRLQLRRIEAEIDPDNTNSSKALQRLGFAQEGLLKQRWEVDGVVSDSALYGLLAESWSKAKSPSTNIG</sequence>
<dbReference type="OrthoDB" id="9801656at2"/>
<dbReference type="InterPro" id="IPR000182">
    <property type="entry name" value="GNAT_dom"/>
</dbReference>
<reference evidence="2 3" key="1">
    <citation type="submission" date="2017-07" db="EMBL/GenBank/DDBJ databases">
        <title>Annotated genome sequence of Bacterioplanes sanyensis isolated from Red Sea.</title>
        <authorList>
            <person name="Rehman Z.U."/>
        </authorList>
    </citation>
    <scope>NUCLEOTIDE SEQUENCE [LARGE SCALE GENOMIC DNA]</scope>
    <source>
        <strain evidence="2 3">NV9</strain>
    </source>
</reference>
<dbReference type="Proteomes" id="UP000202440">
    <property type="component" value="Chromosome"/>
</dbReference>
<dbReference type="Pfam" id="PF13302">
    <property type="entry name" value="Acetyltransf_3"/>
    <property type="match status" value="1"/>
</dbReference>
<proteinExistence type="predicted"/>
<organism evidence="2 3">
    <name type="scientific">Bacterioplanes sanyensis</name>
    <dbReference type="NCBI Taxonomy" id="1249553"/>
    <lineage>
        <taxon>Bacteria</taxon>
        <taxon>Pseudomonadati</taxon>
        <taxon>Pseudomonadota</taxon>
        <taxon>Gammaproteobacteria</taxon>
        <taxon>Oceanospirillales</taxon>
        <taxon>Oceanospirillaceae</taxon>
        <taxon>Bacterioplanes</taxon>
    </lineage>
</organism>
<name>A0A222FGE9_9GAMM</name>
<dbReference type="Gene3D" id="3.40.630.30">
    <property type="match status" value="1"/>
</dbReference>
<evidence type="ECO:0000313" key="2">
    <source>
        <dbReference type="EMBL" id="ASP37809.1"/>
    </source>
</evidence>
<keyword evidence="2" id="KW-0808">Transferase</keyword>
<dbReference type="RefSeq" id="WP_094059018.1">
    <property type="nucleotide sequence ID" value="NZ_CP022530.1"/>
</dbReference>